<sequence>MNYPDKERAFLSAKRRVEKLRAFYSHLGVYIVVNCLISAIRIVINLRNGESFADTFFDFSFSANWLFWGVALTMHAFAVFVLPLILGNNWEEEKIKQYMEEDKHNNFN</sequence>
<evidence type="ECO:0000259" key="2">
    <source>
        <dbReference type="Pfam" id="PF13239"/>
    </source>
</evidence>
<keyword evidence="1" id="KW-0812">Transmembrane</keyword>
<proteinExistence type="predicted"/>
<dbReference type="AlphaFoldDB" id="A0AAU7BVR0"/>
<keyword evidence="1" id="KW-0472">Membrane</keyword>
<dbReference type="InterPro" id="IPR025698">
    <property type="entry name" value="2TM_dom"/>
</dbReference>
<reference evidence="3" key="1">
    <citation type="submission" date="2024-05" db="EMBL/GenBank/DDBJ databases">
        <title>Pontimicrobium maritimus sp. nov., isolated form sea water.</title>
        <authorList>
            <person name="Muhammad N."/>
            <person name="Vuong T.Q."/>
            <person name="Han H.L."/>
            <person name="Kim S.-G."/>
        </authorList>
    </citation>
    <scope>NUCLEOTIDE SEQUENCE</scope>
    <source>
        <strain evidence="3">SW4</strain>
    </source>
</reference>
<dbReference type="EMBL" id="CP157199">
    <property type="protein sequence ID" value="XBG62173.1"/>
    <property type="molecule type" value="Genomic_DNA"/>
</dbReference>
<dbReference type="Pfam" id="PF13239">
    <property type="entry name" value="2TM"/>
    <property type="match status" value="1"/>
</dbReference>
<evidence type="ECO:0000313" key="3">
    <source>
        <dbReference type="EMBL" id="XBG62173.1"/>
    </source>
</evidence>
<dbReference type="RefSeq" id="WP_347925213.1">
    <property type="nucleotide sequence ID" value="NZ_CP157199.1"/>
</dbReference>
<organism evidence="3">
    <name type="scientific">Pontimicrobium sp. SW4</name>
    <dbReference type="NCBI Taxonomy" id="3153519"/>
    <lineage>
        <taxon>Bacteria</taxon>
        <taxon>Pseudomonadati</taxon>
        <taxon>Bacteroidota</taxon>
        <taxon>Flavobacteriia</taxon>
        <taxon>Flavobacteriales</taxon>
        <taxon>Flavobacteriaceae</taxon>
        <taxon>Pontimicrobium</taxon>
    </lineage>
</organism>
<keyword evidence="1" id="KW-1133">Transmembrane helix</keyword>
<evidence type="ECO:0000256" key="1">
    <source>
        <dbReference type="SAM" id="Phobius"/>
    </source>
</evidence>
<feature type="transmembrane region" description="Helical" evidence="1">
    <location>
        <begin position="21"/>
        <end position="44"/>
    </location>
</feature>
<protein>
    <submittedName>
        <fullName evidence="3">2TM domain-containing protein</fullName>
    </submittedName>
</protein>
<feature type="domain" description="2TM" evidence="2">
    <location>
        <begin position="13"/>
        <end position="100"/>
    </location>
</feature>
<gene>
    <name evidence="3" type="ORF">ABGB03_04555</name>
</gene>
<name>A0AAU7BVR0_9FLAO</name>
<feature type="transmembrane region" description="Helical" evidence="1">
    <location>
        <begin position="64"/>
        <end position="86"/>
    </location>
</feature>
<accession>A0AAU7BVR0</accession>